<dbReference type="GO" id="GO:0042744">
    <property type="term" value="P:hydrogen peroxide catabolic process"/>
    <property type="evidence" value="ECO:0007669"/>
    <property type="project" value="TreeGrafter"/>
</dbReference>
<dbReference type="InterPro" id="IPR019479">
    <property type="entry name" value="Peroxiredoxin_C"/>
</dbReference>
<dbReference type="GO" id="GO:0003677">
    <property type="term" value="F:DNA binding"/>
    <property type="evidence" value="ECO:0007669"/>
    <property type="project" value="InterPro"/>
</dbReference>
<evidence type="ECO:0000256" key="10">
    <source>
        <dbReference type="ARBA" id="ARBA00049091"/>
    </source>
</evidence>
<keyword evidence="3" id="KW-0575">Peroxidase</keyword>
<dbReference type="GO" id="GO:0006979">
    <property type="term" value="P:response to oxidative stress"/>
    <property type="evidence" value="ECO:0007669"/>
    <property type="project" value="TreeGrafter"/>
</dbReference>
<comment type="catalytic activity">
    <reaction evidence="10">
        <text>a hydroperoxide + [thioredoxin]-dithiol = an alcohol + [thioredoxin]-disulfide + H2O</text>
        <dbReference type="Rhea" id="RHEA:62620"/>
        <dbReference type="Rhea" id="RHEA-COMP:10698"/>
        <dbReference type="Rhea" id="RHEA-COMP:10700"/>
        <dbReference type="ChEBI" id="CHEBI:15377"/>
        <dbReference type="ChEBI" id="CHEBI:29950"/>
        <dbReference type="ChEBI" id="CHEBI:30879"/>
        <dbReference type="ChEBI" id="CHEBI:35924"/>
        <dbReference type="ChEBI" id="CHEBI:50058"/>
        <dbReference type="EC" id="1.11.1.24"/>
    </reaction>
</comment>
<keyword evidence="8" id="KW-0560">Oxidoreductase</keyword>
<keyword evidence="7" id="KW-0049">Antioxidant</keyword>
<keyword evidence="6" id="KW-0862">Zinc</keyword>
<dbReference type="PANTHER" id="PTHR10681:SF171">
    <property type="entry name" value="PEROXIREDOXIN 4"/>
    <property type="match status" value="1"/>
</dbReference>
<evidence type="ECO:0000256" key="9">
    <source>
        <dbReference type="ARBA" id="ARBA00023284"/>
    </source>
</evidence>
<dbReference type="InterPro" id="IPR003656">
    <property type="entry name" value="Znf_BED"/>
</dbReference>
<keyword evidence="5 11" id="KW-0863">Zinc-finger</keyword>
<dbReference type="PANTHER" id="PTHR10681">
    <property type="entry name" value="THIOREDOXIN PEROXIDASE"/>
    <property type="match status" value="1"/>
</dbReference>
<dbReference type="PROSITE" id="PS50808">
    <property type="entry name" value="ZF_BED"/>
    <property type="match status" value="1"/>
</dbReference>
<dbReference type="GO" id="GO:0005783">
    <property type="term" value="C:endoplasmic reticulum"/>
    <property type="evidence" value="ECO:0007669"/>
    <property type="project" value="TreeGrafter"/>
</dbReference>
<feature type="domain" description="Thioredoxin" evidence="14">
    <location>
        <begin position="207"/>
        <end position="365"/>
    </location>
</feature>
<dbReference type="GO" id="GO:0008379">
    <property type="term" value="F:thioredoxin peroxidase activity"/>
    <property type="evidence" value="ECO:0007669"/>
    <property type="project" value="TreeGrafter"/>
</dbReference>
<feature type="compositionally biased region" description="Polar residues" evidence="12">
    <location>
        <begin position="1"/>
        <end position="13"/>
    </location>
</feature>
<reference evidence="15" key="1">
    <citation type="submission" date="2015-12" db="EMBL/GenBank/DDBJ databases">
        <title>De novo transcriptome assembly of four potential Pierce s Disease insect vectors from Arizona vineyards.</title>
        <authorList>
            <person name="Tassone E.E."/>
        </authorList>
    </citation>
    <scope>NUCLEOTIDE SEQUENCE</scope>
</reference>
<dbReference type="Pfam" id="PF10417">
    <property type="entry name" value="1-cysPrx_C"/>
    <property type="match status" value="1"/>
</dbReference>
<evidence type="ECO:0000256" key="12">
    <source>
        <dbReference type="SAM" id="MobiDB-lite"/>
    </source>
</evidence>
<keyword evidence="4" id="KW-0479">Metal-binding</keyword>
<dbReference type="PROSITE" id="PS51352">
    <property type="entry name" value="THIOREDOXIN_2"/>
    <property type="match status" value="1"/>
</dbReference>
<protein>
    <recommendedName>
        <fullName evidence="2">thioredoxin-dependent peroxiredoxin</fullName>
        <ecNumber evidence="2">1.11.1.24</ecNumber>
    </recommendedName>
</protein>
<dbReference type="CDD" id="cd03015">
    <property type="entry name" value="PRX_Typ2cys"/>
    <property type="match status" value="1"/>
</dbReference>
<dbReference type="EC" id="1.11.1.24" evidence="2"/>
<feature type="region of interest" description="Disordered" evidence="12">
    <location>
        <begin position="1"/>
        <end position="52"/>
    </location>
</feature>
<evidence type="ECO:0000256" key="4">
    <source>
        <dbReference type="ARBA" id="ARBA00022723"/>
    </source>
</evidence>
<dbReference type="InterPro" id="IPR036249">
    <property type="entry name" value="Thioredoxin-like_sf"/>
</dbReference>
<evidence type="ECO:0000313" key="15">
    <source>
        <dbReference type="EMBL" id="JAS31956.1"/>
    </source>
</evidence>
<feature type="domain" description="BED-type" evidence="13">
    <location>
        <begin position="55"/>
        <end position="113"/>
    </location>
</feature>
<evidence type="ECO:0000256" key="6">
    <source>
        <dbReference type="ARBA" id="ARBA00022833"/>
    </source>
</evidence>
<name>A0A1B6E202_9HEMI</name>
<proteinExistence type="inferred from homology"/>
<dbReference type="GO" id="GO:0033554">
    <property type="term" value="P:cellular response to stress"/>
    <property type="evidence" value="ECO:0007669"/>
    <property type="project" value="TreeGrafter"/>
</dbReference>
<dbReference type="InterPro" id="IPR013766">
    <property type="entry name" value="Thioredoxin_domain"/>
</dbReference>
<dbReference type="Pfam" id="PF00578">
    <property type="entry name" value="AhpC-TSA"/>
    <property type="match status" value="1"/>
</dbReference>
<dbReference type="EMBL" id="GEDC01005342">
    <property type="protein sequence ID" value="JAS31956.1"/>
    <property type="molecule type" value="Transcribed_RNA"/>
</dbReference>
<evidence type="ECO:0000256" key="3">
    <source>
        <dbReference type="ARBA" id="ARBA00022559"/>
    </source>
</evidence>
<comment type="similarity">
    <text evidence="1">Belongs to the peroxiredoxin family. AhpC/Prx1 subfamily.</text>
</comment>
<dbReference type="Gene3D" id="3.40.30.10">
    <property type="entry name" value="Glutaredoxin"/>
    <property type="match status" value="1"/>
</dbReference>
<evidence type="ECO:0000256" key="7">
    <source>
        <dbReference type="ARBA" id="ARBA00022862"/>
    </source>
</evidence>
<evidence type="ECO:0000259" key="13">
    <source>
        <dbReference type="PROSITE" id="PS50808"/>
    </source>
</evidence>
<evidence type="ECO:0000256" key="2">
    <source>
        <dbReference type="ARBA" id="ARBA00013017"/>
    </source>
</evidence>
<evidence type="ECO:0000256" key="1">
    <source>
        <dbReference type="ARBA" id="ARBA00009796"/>
    </source>
</evidence>
<dbReference type="GO" id="GO:0005829">
    <property type="term" value="C:cytosol"/>
    <property type="evidence" value="ECO:0007669"/>
    <property type="project" value="TreeGrafter"/>
</dbReference>
<organism evidence="15">
    <name type="scientific">Clastoptera arizonana</name>
    <name type="common">Arizona spittle bug</name>
    <dbReference type="NCBI Taxonomy" id="38151"/>
    <lineage>
        <taxon>Eukaryota</taxon>
        <taxon>Metazoa</taxon>
        <taxon>Ecdysozoa</taxon>
        <taxon>Arthropoda</taxon>
        <taxon>Hexapoda</taxon>
        <taxon>Insecta</taxon>
        <taxon>Pterygota</taxon>
        <taxon>Neoptera</taxon>
        <taxon>Paraneoptera</taxon>
        <taxon>Hemiptera</taxon>
        <taxon>Auchenorrhyncha</taxon>
        <taxon>Cercopoidea</taxon>
        <taxon>Clastopteridae</taxon>
        <taxon>Clastoptera</taxon>
    </lineage>
</organism>
<dbReference type="InterPro" id="IPR050217">
    <property type="entry name" value="Peroxiredoxin"/>
</dbReference>
<dbReference type="GO" id="GO:0008270">
    <property type="term" value="F:zinc ion binding"/>
    <property type="evidence" value="ECO:0007669"/>
    <property type="project" value="UniProtKB-KW"/>
</dbReference>
<evidence type="ECO:0000256" key="5">
    <source>
        <dbReference type="ARBA" id="ARBA00022771"/>
    </source>
</evidence>
<dbReference type="AlphaFoldDB" id="A0A1B6E202"/>
<evidence type="ECO:0000256" key="8">
    <source>
        <dbReference type="ARBA" id="ARBA00023002"/>
    </source>
</evidence>
<dbReference type="InterPro" id="IPR000866">
    <property type="entry name" value="AhpC/TSA"/>
</dbReference>
<sequence length="384" mass="42807">MNEEQVGQTITNPDQEDMAIQWGSDKPEHESNPDIKTPGGTTVAKKKGPTTRKQQKYRKAWEFYPEFEQWLECDETNVYKARCKMCCKVMVADLSVLQLHSIAKKHLKICEEFNKAKATLASISTSQPGRANLPPSRKVAQARSQKVLPQDNLNDISVESLTLTDSIDASAFNIDPNYSEQGTEGMRTFSTIGKLSSTESHTMMSKAVVTKVAPNWKATAIVNGHVTRLELLDYRGRYVVMFFYPHDFSALCPTEILALSDRISEFRALQTEVVACSVDSHLTHLAWARTPRSEGGLANPKIPLLADPTHSIAKDYGVLLHDVGHTLRAHFIIDCRGIIRHMGINDINVGRSIDELLRLVQALQHVDETESGCPADWKPGQPTV</sequence>
<evidence type="ECO:0000256" key="11">
    <source>
        <dbReference type="PROSITE-ProRule" id="PRU00027"/>
    </source>
</evidence>
<keyword evidence="9" id="KW-0676">Redox-active center</keyword>
<gene>
    <name evidence="15" type="ORF">g.9286</name>
</gene>
<accession>A0A1B6E202</accession>
<dbReference type="GO" id="GO:0045454">
    <property type="term" value="P:cell redox homeostasis"/>
    <property type="evidence" value="ECO:0007669"/>
    <property type="project" value="TreeGrafter"/>
</dbReference>
<evidence type="ECO:0000259" key="14">
    <source>
        <dbReference type="PROSITE" id="PS51352"/>
    </source>
</evidence>
<dbReference type="SUPFAM" id="SSF52833">
    <property type="entry name" value="Thioredoxin-like"/>
    <property type="match status" value="1"/>
</dbReference>